<reference evidence="5 6" key="1">
    <citation type="submission" date="2013-10" db="EMBL/GenBank/DDBJ databases">
        <title>Whole Genome Shotgun Sequence of Photorhabdus temperata J3.</title>
        <authorList>
            <person name="Park G.-S."/>
            <person name="Hong S.-J."/>
            <person name="Shin J.-H."/>
        </authorList>
    </citation>
    <scope>NUCLEOTIDE SEQUENCE [LARGE SCALE GENOMIC DNA]</scope>
    <source>
        <strain evidence="5 6">J3</strain>
    </source>
</reference>
<gene>
    <name evidence="5" type="ORF">O185_01140</name>
</gene>
<evidence type="ECO:0000313" key="6">
    <source>
        <dbReference type="Proteomes" id="UP000017133"/>
    </source>
</evidence>
<dbReference type="Gene3D" id="3.40.50.300">
    <property type="entry name" value="P-loop containing nucleotide triphosphate hydrolases"/>
    <property type="match status" value="1"/>
</dbReference>
<comment type="similarity">
    <text evidence="1">Belongs to the GSP E family.</text>
</comment>
<dbReference type="RefSeq" id="WP_023043458.1">
    <property type="nucleotide sequence ID" value="NZ_AXDT01000012.1"/>
</dbReference>
<evidence type="ECO:0000259" key="4">
    <source>
        <dbReference type="Pfam" id="PF00437"/>
    </source>
</evidence>
<dbReference type="Pfam" id="PF00437">
    <property type="entry name" value="T2SSE"/>
    <property type="match status" value="1"/>
</dbReference>
<proteinExistence type="inferred from homology"/>
<keyword evidence="3" id="KW-0067">ATP-binding</keyword>
<accession>U7R885</accession>
<dbReference type="Proteomes" id="UP000017133">
    <property type="component" value="Unassembled WGS sequence"/>
</dbReference>
<evidence type="ECO:0000256" key="3">
    <source>
        <dbReference type="ARBA" id="ARBA00022840"/>
    </source>
</evidence>
<dbReference type="Gene3D" id="3.30.450.90">
    <property type="match status" value="1"/>
</dbReference>
<comment type="caution">
    <text evidence="5">The sequence shown here is derived from an EMBL/GenBank/DDBJ whole genome shotgun (WGS) entry which is preliminary data.</text>
</comment>
<evidence type="ECO:0000313" key="5">
    <source>
        <dbReference type="EMBL" id="ERT14896.1"/>
    </source>
</evidence>
<dbReference type="PATRIC" id="fig|1389415.4.peg.214"/>
<evidence type="ECO:0000256" key="1">
    <source>
        <dbReference type="ARBA" id="ARBA00006611"/>
    </source>
</evidence>
<sequence length="511" mass="57763">MVEISDKTHSYIPLNKIIGVVPEIIKENARLLQDNQSKGYILYVVNDIQNNTHFYDLRKKLRVKGYEHIVEYSNRQHIEKINHIFNTSEHENDADQTDIQDKILLIIKTAVEMRSSDIHIQIGSFTQVYFRIDGSRNVMQQFENTVENGQRLVQTLFNSMCTERSSSTFSYNEPCDAKIREEYVQAYGLSTGRFASRPGSSGKVIVVIRLISRRKQSLTLGELGLSEAQQNAIKRSLAKPAGVILSSGPTGHGKSTLSQCMAEIYTSENPGMNMLSVEDPIESPIEGTFQTPLIIADRSDSSKMGRAWGKSMSNLMRLDPDCIYIGEVRDNTSGNGVIEAAQTGHIVVTTIHTNHPIDIIQRLRRWGVDQDLLTDATLITCLIGLRLVKKLCPICKLSYVDHRQIVDSLFHEVIDKYTNINNVYLVNSKGCDCCNYTGIKGRTGVFEVIETDYEFMKLYEKEGKFAAYAYWRRNGGITLCQNAIQLINDGIIDPIITHKSICNLDRDDKFL</sequence>
<dbReference type="SUPFAM" id="SSF52540">
    <property type="entry name" value="P-loop containing nucleoside triphosphate hydrolases"/>
    <property type="match status" value="1"/>
</dbReference>
<name>U7R885_PHOTE</name>
<feature type="domain" description="Bacterial type II secretion system protein E" evidence="4">
    <location>
        <begin position="95"/>
        <end position="491"/>
    </location>
</feature>
<dbReference type="EMBL" id="AXDT01000012">
    <property type="protein sequence ID" value="ERT14896.1"/>
    <property type="molecule type" value="Genomic_DNA"/>
</dbReference>
<dbReference type="InterPro" id="IPR027417">
    <property type="entry name" value="P-loop_NTPase"/>
</dbReference>
<organism evidence="5 6">
    <name type="scientific">Photorhabdus temperata J3</name>
    <dbReference type="NCBI Taxonomy" id="1389415"/>
    <lineage>
        <taxon>Bacteria</taxon>
        <taxon>Pseudomonadati</taxon>
        <taxon>Pseudomonadota</taxon>
        <taxon>Gammaproteobacteria</taxon>
        <taxon>Enterobacterales</taxon>
        <taxon>Morganellaceae</taxon>
        <taxon>Photorhabdus</taxon>
    </lineage>
</organism>
<dbReference type="PANTHER" id="PTHR30258">
    <property type="entry name" value="TYPE II SECRETION SYSTEM PROTEIN GSPE-RELATED"/>
    <property type="match status" value="1"/>
</dbReference>
<evidence type="ECO:0000256" key="2">
    <source>
        <dbReference type="ARBA" id="ARBA00022741"/>
    </source>
</evidence>
<keyword evidence="6" id="KW-1185">Reference proteome</keyword>
<dbReference type="GO" id="GO:0005886">
    <property type="term" value="C:plasma membrane"/>
    <property type="evidence" value="ECO:0007669"/>
    <property type="project" value="TreeGrafter"/>
</dbReference>
<protein>
    <recommendedName>
        <fullName evidence="4">Bacterial type II secretion system protein E domain-containing protein</fullName>
    </recommendedName>
</protein>
<dbReference type="GO" id="GO:0005524">
    <property type="term" value="F:ATP binding"/>
    <property type="evidence" value="ECO:0007669"/>
    <property type="project" value="UniProtKB-KW"/>
</dbReference>
<dbReference type="InterPro" id="IPR001482">
    <property type="entry name" value="T2SS/T4SS_dom"/>
</dbReference>
<keyword evidence="2" id="KW-0547">Nucleotide-binding</keyword>
<dbReference type="PANTHER" id="PTHR30258:SF1">
    <property type="entry name" value="PROTEIN TRANSPORT PROTEIN HOFB HOMOLOG"/>
    <property type="match status" value="1"/>
</dbReference>
<dbReference type="AlphaFoldDB" id="U7R885"/>
<dbReference type="GO" id="GO:0016887">
    <property type="term" value="F:ATP hydrolysis activity"/>
    <property type="evidence" value="ECO:0007669"/>
    <property type="project" value="TreeGrafter"/>
</dbReference>